<dbReference type="Proteomes" id="UP001281147">
    <property type="component" value="Unassembled WGS sequence"/>
</dbReference>
<protein>
    <submittedName>
        <fullName evidence="1">Uncharacterized protein</fullName>
    </submittedName>
</protein>
<sequence length="171" mass="18722">MDFALTSLFTQALGENGTGSLARAMSSLTTILSSMAYYDQMPQFKKTGNTTQTYFTTVLFPQSHLGFWAVIVVLTVHVGLVSLIAVGFAVYSRNTLLNNHWHWVAQLQGPKTEDLIARTHMATDDDVKKGLSAAGHEYIRVGVRELKSGYGEVAVHNGLFKLLMPDLEGSA</sequence>
<comment type="caution">
    <text evidence="1">The sequence shown here is derived from an EMBL/GenBank/DDBJ whole genome shotgun (WGS) entry which is preliminary data.</text>
</comment>
<evidence type="ECO:0000313" key="1">
    <source>
        <dbReference type="EMBL" id="KAK3708928.1"/>
    </source>
</evidence>
<evidence type="ECO:0000313" key="2">
    <source>
        <dbReference type="Proteomes" id="UP001281147"/>
    </source>
</evidence>
<proteinExistence type="predicted"/>
<accession>A0ACC3N4G2</accession>
<gene>
    <name evidence="1" type="ORF">LTR37_011258</name>
</gene>
<keyword evidence="2" id="KW-1185">Reference proteome</keyword>
<dbReference type="EMBL" id="JAUTXU010000097">
    <property type="protein sequence ID" value="KAK3708928.1"/>
    <property type="molecule type" value="Genomic_DNA"/>
</dbReference>
<reference evidence="1" key="1">
    <citation type="submission" date="2023-07" db="EMBL/GenBank/DDBJ databases">
        <title>Black Yeasts Isolated from many extreme environments.</title>
        <authorList>
            <person name="Coleine C."/>
            <person name="Stajich J.E."/>
            <person name="Selbmann L."/>
        </authorList>
    </citation>
    <scope>NUCLEOTIDE SEQUENCE</scope>
    <source>
        <strain evidence="1">CCFEE 5714</strain>
    </source>
</reference>
<name>A0ACC3N4G2_9PEZI</name>
<organism evidence="1 2">
    <name type="scientific">Vermiconidia calcicola</name>
    <dbReference type="NCBI Taxonomy" id="1690605"/>
    <lineage>
        <taxon>Eukaryota</taxon>
        <taxon>Fungi</taxon>
        <taxon>Dikarya</taxon>
        <taxon>Ascomycota</taxon>
        <taxon>Pezizomycotina</taxon>
        <taxon>Dothideomycetes</taxon>
        <taxon>Dothideomycetidae</taxon>
        <taxon>Mycosphaerellales</taxon>
        <taxon>Extremaceae</taxon>
        <taxon>Vermiconidia</taxon>
    </lineage>
</organism>